<comment type="caution">
    <text evidence="4">The sequence shown here is derived from an EMBL/GenBank/DDBJ whole genome shotgun (WGS) entry which is preliminary data.</text>
</comment>
<keyword evidence="5" id="KW-1185">Reference proteome</keyword>
<dbReference type="InterPro" id="IPR010854">
    <property type="entry name" value="YdgH/BhsA/McbA-like_dom"/>
</dbReference>
<accession>A0A1S8CN92</accession>
<gene>
    <name evidence="4" type="ORF">BMI79_06360</name>
</gene>
<dbReference type="OrthoDB" id="6428780at2"/>
<evidence type="ECO:0000256" key="2">
    <source>
        <dbReference type="SAM" id="SignalP"/>
    </source>
</evidence>
<reference evidence="4 5" key="1">
    <citation type="submission" date="2016-11" db="EMBL/GenBank/DDBJ databases">
        <title>Rahnella oryzae sp. nov., isolated from rice root.</title>
        <authorList>
            <person name="Zhang X.-X."/>
            <person name="Zhang J."/>
        </authorList>
    </citation>
    <scope>NUCLEOTIDE SEQUENCE [LARGE SCALE GENOMIC DNA]</scope>
    <source>
        <strain evidence="4 5">J11-6</strain>
    </source>
</reference>
<sequence length="80" mass="8453">MKKITITVAACLFSVSALAAQPTQQPNLHPMGSVTVSAMTTLAEAEKGIAEQAKVKSASHYRIISVSGKNKLHASAVIYR</sequence>
<protein>
    <recommendedName>
        <fullName evidence="3">YdgH/BhsA/McbA-like domain-containing protein</fullName>
    </recommendedName>
</protein>
<dbReference type="Gene3D" id="3.30.1660.10">
    <property type="entry name" value="Flavin-binding protein dodecin"/>
    <property type="match status" value="1"/>
</dbReference>
<evidence type="ECO:0000259" key="3">
    <source>
        <dbReference type="Pfam" id="PF07338"/>
    </source>
</evidence>
<dbReference type="Pfam" id="PF07338">
    <property type="entry name" value="YdgH_BhsA-like"/>
    <property type="match status" value="1"/>
</dbReference>
<dbReference type="EMBL" id="MOXD01000003">
    <property type="protein sequence ID" value="OMQ24455.1"/>
    <property type="molecule type" value="Genomic_DNA"/>
</dbReference>
<evidence type="ECO:0000313" key="4">
    <source>
        <dbReference type="EMBL" id="OMQ24455.1"/>
    </source>
</evidence>
<name>A0A1S8CN92_9GAMM</name>
<dbReference type="SUPFAM" id="SSF159871">
    <property type="entry name" value="YdgH-like"/>
    <property type="match status" value="1"/>
</dbReference>
<feature type="chain" id="PRO_5012549061" description="YdgH/BhsA/McbA-like domain-containing protein" evidence="2">
    <location>
        <begin position="20"/>
        <end position="80"/>
    </location>
</feature>
<feature type="domain" description="YdgH/BhsA/McbA-like" evidence="3">
    <location>
        <begin position="28"/>
        <end position="80"/>
    </location>
</feature>
<evidence type="ECO:0000313" key="5">
    <source>
        <dbReference type="Proteomes" id="UP000216021"/>
    </source>
</evidence>
<dbReference type="AlphaFoldDB" id="A0A1S8CN92"/>
<evidence type="ECO:0000256" key="1">
    <source>
        <dbReference type="ARBA" id="ARBA00022729"/>
    </source>
</evidence>
<keyword evidence="1 2" id="KW-0732">Signal</keyword>
<organism evidence="4 5">
    <name type="scientific">Serratia oryzae</name>
    <dbReference type="NCBI Taxonomy" id="2034155"/>
    <lineage>
        <taxon>Bacteria</taxon>
        <taxon>Pseudomonadati</taxon>
        <taxon>Pseudomonadota</taxon>
        <taxon>Gammaproteobacteria</taxon>
        <taxon>Enterobacterales</taxon>
        <taxon>Yersiniaceae</taxon>
        <taxon>Serratia</taxon>
    </lineage>
</organism>
<dbReference type="STRING" id="2034155.BMI79_06360"/>
<dbReference type="RefSeq" id="WP_076941340.1">
    <property type="nucleotide sequence ID" value="NZ_MOXD01000003.1"/>
</dbReference>
<dbReference type="Proteomes" id="UP000216021">
    <property type="component" value="Unassembled WGS sequence"/>
</dbReference>
<proteinExistence type="predicted"/>
<dbReference type="InterPro" id="IPR025543">
    <property type="entry name" value="Dodecin-like"/>
</dbReference>
<dbReference type="InterPro" id="IPR036275">
    <property type="entry name" value="YdgH-like_sf"/>
</dbReference>
<feature type="signal peptide" evidence="2">
    <location>
        <begin position="1"/>
        <end position="19"/>
    </location>
</feature>